<dbReference type="InterPro" id="IPR006034">
    <property type="entry name" value="Asparaginase/glutaminase-like"/>
</dbReference>
<dbReference type="EMBL" id="LR134148">
    <property type="protein sequence ID" value="VEA30445.1"/>
    <property type="molecule type" value="Genomic_DNA"/>
</dbReference>
<reference evidence="2 3" key="1">
    <citation type="submission" date="2018-12" db="EMBL/GenBank/DDBJ databases">
        <authorList>
            <consortium name="Pathogen Informatics"/>
        </authorList>
    </citation>
    <scope>NUCLEOTIDE SEQUENCE [LARGE SCALE GENOMIC DNA]</scope>
    <source>
        <strain evidence="2 3">NCTC8271</strain>
    </source>
</reference>
<accession>A0A3S4EZI5</accession>
<evidence type="ECO:0000313" key="3">
    <source>
        <dbReference type="Proteomes" id="UP000273655"/>
    </source>
</evidence>
<protein>
    <submittedName>
        <fullName evidence="2">L-asparaginase 2</fullName>
        <ecNumber evidence="2">3.5.1.1</ecNumber>
    </submittedName>
</protein>
<organism evidence="2 3">
    <name type="scientific">Salmonella enterica I</name>
    <dbReference type="NCBI Taxonomy" id="59201"/>
    <lineage>
        <taxon>Bacteria</taxon>
        <taxon>Pseudomonadati</taxon>
        <taxon>Pseudomonadota</taxon>
        <taxon>Gammaproteobacteria</taxon>
        <taxon>Enterobacterales</taxon>
        <taxon>Enterobacteriaceae</taxon>
        <taxon>Salmonella</taxon>
    </lineage>
</organism>
<dbReference type="AlphaFoldDB" id="A0A3S4EZI5"/>
<dbReference type="PROSITE" id="PS51732">
    <property type="entry name" value="ASN_GLN_ASE_3"/>
    <property type="match status" value="1"/>
</dbReference>
<dbReference type="Gene3D" id="3.40.50.40">
    <property type="match status" value="1"/>
</dbReference>
<proteinExistence type="predicted"/>
<dbReference type="PIRSF" id="PIRSF001220">
    <property type="entry name" value="L-ASNase_gatD"/>
    <property type="match status" value="1"/>
</dbReference>
<gene>
    <name evidence="2" type="primary">ansB_2</name>
    <name evidence="2" type="ORF">NCTC8271_00335</name>
</gene>
<evidence type="ECO:0000259" key="1">
    <source>
        <dbReference type="Pfam" id="PF00710"/>
    </source>
</evidence>
<dbReference type="Pfam" id="PF00710">
    <property type="entry name" value="Asparaginase"/>
    <property type="match status" value="1"/>
</dbReference>
<keyword evidence="2" id="KW-0378">Hydrolase</keyword>
<sequence length="66" mass="7030">MTVKSDKPVVFTAAMRPASAISADGARAAQGLVSDSLNPAKARVLLMTALTQTRNPELIQSYFSTY</sequence>
<feature type="domain" description="L-asparaginase N-terminal" evidence="1">
    <location>
        <begin position="2"/>
        <end position="27"/>
    </location>
</feature>
<dbReference type="InterPro" id="IPR027474">
    <property type="entry name" value="L-asparaginase_N"/>
</dbReference>
<dbReference type="GO" id="GO:0004067">
    <property type="term" value="F:asparaginase activity"/>
    <property type="evidence" value="ECO:0007669"/>
    <property type="project" value="UniProtKB-UniRule"/>
</dbReference>
<dbReference type="EC" id="3.5.1.1" evidence="2"/>
<evidence type="ECO:0000313" key="2">
    <source>
        <dbReference type="EMBL" id="VEA30445.1"/>
    </source>
</evidence>
<dbReference type="SUPFAM" id="SSF53774">
    <property type="entry name" value="Glutaminase/Asparaginase"/>
    <property type="match status" value="2"/>
</dbReference>
<dbReference type="InterPro" id="IPR036152">
    <property type="entry name" value="Asp/glu_Ase-like_sf"/>
</dbReference>
<dbReference type="Proteomes" id="UP000273655">
    <property type="component" value="Chromosome 1"/>
</dbReference>
<dbReference type="PIRSF" id="PIRSF500176">
    <property type="entry name" value="L_ASNase"/>
    <property type="match status" value="1"/>
</dbReference>
<dbReference type="InterPro" id="IPR027473">
    <property type="entry name" value="L-asparaginase_C"/>
</dbReference>
<name>A0A3S4EZI5_SALET</name>